<reference evidence="2 3" key="1">
    <citation type="journal article" date="2016" name="Nat. Commun.">
        <title>Thousands of microbial genomes shed light on interconnected biogeochemical processes in an aquifer system.</title>
        <authorList>
            <person name="Anantharaman K."/>
            <person name="Brown C.T."/>
            <person name="Hug L.A."/>
            <person name="Sharon I."/>
            <person name="Castelle C.J."/>
            <person name="Probst A.J."/>
            <person name="Thomas B.C."/>
            <person name="Singh A."/>
            <person name="Wilkins M.J."/>
            <person name="Karaoz U."/>
            <person name="Brodie E.L."/>
            <person name="Williams K.H."/>
            <person name="Hubbard S.S."/>
            <person name="Banfield J.F."/>
        </authorList>
    </citation>
    <scope>NUCLEOTIDE SEQUENCE [LARGE SCALE GENOMIC DNA]</scope>
</reference>
<dbReference type="InterPro" id="IPR036388">
    <property type="entry name" value="WH-like_DNA-bd_sf"/>
</dbReference>
<feature type="domain" description="Nudix hydrolase" evidence="1">
    <location>
        <begin position="7"/>
        <end position="139"/>
    </location>
</feature>
<dbReference type="SUPFAM" id="SSF55811">
    <property type="entry name" value="Nudix"/>
    <property type="match status" value="1"/>
</dbReference>
<dbReference type="PROSITE" id="PS51462">
    <property type="entry name" value="NUDIX"/>
    <property type="match status" value="1"/>
</dbReference>
<evidence type="ECO:0000259" key="1">
    <source>
        <dbReference type="PROSITE" id="PS51462"/>
    </source>
</evidence>
<dbReference type="InterPro" id="IPR054105">
    <property type="entry name" value="WHD_NrtR"/>
</dbReference>
<evidence type="ECO:0000313" key="2">
    <source>
        <dbReference type="EMBL" id="OGN08960.1"/>
    </source>
</evidence>
<dbReference type="InterPro" id="IPR000086">
    <property type="entry name" value="NUDIX_hydrolase_dom"/>
</dbReference>
<proteinExistence type="predicted"/>
<dbReference type="InterPro" id="IPR036390">
    <property type="entry name" value="WH_DNA-bd_sf"/>
</dbReference>
<evidence type="ECO:0000313" key="3">
    <source>
        <dbReference type="Proteomes" id="UP000177167"/>
    </source>
</evidence>
<dbReference type="Pfam" id="PF21906">
    <property type="entry name" value="WHD_NrtR"/>
    <property type="match status" value="1"/>
</dbReference>
<accession>A0A1F8F8S0</accession>
<dbReference type="InterPro" id="IPR015797">
    <property type="entry name" value="NUDIX_hydrolase-like_dom_sf"/>
</dbReference>
<sequence>MPRSYQSVTTDVVIFTIENEKLKVILIKRAKKPFKNQWALPGGFIHANESPKQAALRVLKNKAGVKNVFIEQLYTFAGSNRDPRGNVITVTYFALVPINKIRFQKTKETQTPTFFPLKKLPKLAFDHKYIIAYAVSRLRAKLEYTNAVYSLLPQEFTFNQLQEVYEIIWGKKKDKRNFRKKFLQLGLIRPLNKKYSGVRQRPAQLFRFVPQKLTELKKFF</sequence>
<dbReference type="EMBL" id="MGJP01000049">
    <property type="protein sequence ID" value="OGN08960.1"/>
    <property type="molecule type" value="Genomic_DNA"/>
</dbReference>
<dbReference type="SUPFAM" id="SSF46785">
    <property type="entry name" value="Winged helix' DNA-binding domain"/>
    <property type="match status" value="1"/>
</dbReference>
<dbReference type="Pfam" id="PF00293">
    <property type="entry name" value="NUDIX"/>
    <property type="match status" value="1"/>
</dbReference>
<dbReference type="PANTHER" id="PTHR43736">
    <property type="entry name" value="ADP-RIBOSE PYROPHOSPHATASE"/>
    <property type="match status" value="1"/>
</dbReference>
<organism evidence="2 3">
    <name type="scientific">Candidatus Yanofskybacteria bacterium RIFCSPHIGHO2_02_FULL_41_11</name>
    <dbReference type="NCBI Taxonomy" id="1802675"/>
    <lineage>
        <taxon>Bacteria</taxon>
        <taxon>Candidatus Yanofskyibacteriota</taxon>
    </lineage>
</organism>
<dbReference type="AlphaFoldDB" id="A0A1F8F8S0"/>
<name>A0A1F8F8S0_9BACT</name>
<dbReference type="Gene3D" id="1.10.10.10">
    <property type="entry name" value="Winged helix-like DNA-binding domain superfamily/Winged helix DNA-binding domain"/>
    <property type="match status" value="1"/>
</dbReference>
<dbReference type="CDD" id="cd18873">
    <property type="entry name" value="NUDIX_NadM_like"/>
    <property type="match status" value="1"/>
</dbReference>
<dbReference type="PANTHER" id="PTHR43736:SF4">
    <property type="entry name" value="SLR1690 PROTEIN"/>
    <property type="match status" value="1"/>
</dbReference>
<comment type="caution">
    <text evidence="2">The sequence shown here is derived from an EMBL/GenBank/DDBJ whole genome shotgun (WGS) entry which is preliminary data.</text>
</comment>
<dbReference type="Gene3D" id="3.90.79.10">
    <property type="entry name" value="Nucleoside Triphosphate Pyrophosphohydrolase"/>
    <property type="match status" value="1"/>
</dbReference>
<protein>
    <recommendedName>
        <fullName evidence="1">Nudix hydrolase domain-containing protein</fullName>
    </recommendedName>
</protein>
<gene>
    <name evidence="2" type="ORF">A3J46_05645</name>
</gene>
<dbReference type="Proteomes" id="UP000177167">
    <property type="component" value="Unassembled WGS sequence"/>
</dbReference>